<evidence type="ECO:0000313" key="2">
    <source>
        <dbReference type="EMBL" id="PQQ10577.1"/>
    </source>
</evidence>
<gene>
    <name evidence="2" type="ORF">Pyn_25702</name>
</gene>
<comment type="caution">
    <text evidence="2">The sequence shown here is derived from an EMBL/GenBank/DDBJ whole genome shotgun (WGS) entry which is preliminary data.</text>
</comment>
<evidence type="ECO:0000313" key="3">
    <source>
        <dbReference type="Proteomes" id="UP000250321"/>
    </source>
</evidence>
<organism evidence="2 3">
    <name type="scientific">Prunus yedoensis var. nudiflora</name>
    <dbReference type="NCBI Taxonomy" id="2094558"/>
    <lineage>
        <taxon>Eukaryota</taxon>
        <taxon>Viridiplantae</taxon>
        <taxon>Streptophyta</taxon>
        <taxon>Embryophyta</taxon>
        <taxon>Tracheophyta</taxon>
        <taxon>Spermatophyta</taxon>
        <taxon>Magnoliopsida</taxon>
        <taxon>eudicotyledons</taxon>
        <taxon>Gunneridae</taxon>
        <taxon>Pentapetalae</taxon>
        <taxon>rosids</taxon>
        <taxon>fabids</taxon>
        <taxon>Rosales</taxon>
        <taxon>Rosaceae</taxon>
        <taxon>Amygdaloideae</taxon>
        <taxon>Amygdaleae</taxon>
        <taxon>Prunus</taxon>
    </lineage>
</organism>
<feature type="region of interest" description="Disordered" evidence="1">
    <location>
        <begin position="40"/>
        <end position="72"/>
    </location>
</feature>
<name>A0A314YWP8_PRUYE</name>
<sequence>MPSSSSTFTSSFFSPVRSALNTWAAVVSLQSILVFRNTEFSQESTGDVENGEEDGNGKSLNGSQRSTENGSK</sequence>
<accession>A0A314YWP8</accession>
<proteinExistence type="predicted"/>
<dbReference type="Proteomes" id="UP000250321">
    <property type="component" value="Unassembled WGS sequence"/>
</dbReference>
<dbReference type="AlphaFoldDB" id="A0A314YWP8"/>
<protein>
    <submittedName>
        <fullName evidence="2">Uncharacterized protein</fullName>
    </submittedName>
</protein>
<evidence type="ECO:0000256" key="1">
    <source>
        <dbReference type="SAM" id="MobiDB-lite"/>
    </source>
</evidence>
<reference evidence="2 3" key="1">
    <citation type="submission" date="2018-02" db="EMBL/GenBank/DDBJ databases">
        <title>Draft genome of wild Prunus yedoensis var. nudiflora.</title>
        <authorList>
            <person name="Baek S."/>
            <person name="Kim J.-H."/>
            <person name="Choi K."/>
            <person name="Kim G.-B."/>
            <person name="Cho A."/>
            <person name="Jang H."/>
            <person name="Shin C.-H."/>
            <person name="Yu H.-J."/>
            <person name="Mun J.-H."/>
        </authorList>
    </citation>
    <scope>NUCLEOTIDE SEQUENCE [LARGE SCALE GENOMIC DNA]</scope>
    <source>
        <strain evidence="3">cv. Jeju island</strain>
        <tissue evidence="2">Leaf</tissue>
    </source>
</reference>
<dbReference type="EMBL" id="PJQY01000493">
    <property type="protein sequence ID" value="PQQ10577.1"/>
    <property type="molecule type" value="Genomic_DNA"/>
</dbReference>
<keyword evidence="3" id="KW-1185">Reference proteome</keyword>
<feature type="compositionally biased region" description="Polar residues" evidence="1">
    <location>
        <begin position="58"/>
        <end position="72"/>
    </location>
</feature>